<keyword evidence="2" id="KW-1185">Reference proteome</keyword>
<dbReference type="AlphaFoldDB" id="Q2LPZ7"/>
<proteinExistence type="predicted"/>
<organism evidence="1 2">
    <name type="scientific">Syntrophus aciditrophicus (strain SB)</name>
    <dbReference type="NCBI Taxonomy" id="56780"/>
    <lineage>
        <taxon>Bacteria</taxon>
        <taxon>Pseudomonadati</taxon>
        <taxon>Thermodesulfobacteriota</taxon>
        <taxon>Syntrophia</taxon>
        <taxon>Syntrophales</taxon>
        <taxon>Syntrophaceae</taxon>
        <taxon>Syntrophus</taxon>
    </lineage>
</organism>
<dbReference type="Proteomes" id="UP000001933">
    <property type="component" value="Chromosome"/>
</dbReference>
<dbReference type="HOGENOM" id="CLU_2588427_0_0_7"/>
<dbReference type="STRING" id="56780.SYN_00255"/>
<sequence>MERRYIMGELAKVNIGDFEKQPDGSWVSVKISYVNTKGGTVIALEPGTIFRPGFKQFGGIDFVKELDEISENLKNAEEST</sequence>
<evidence type="ECO:0000313" key="2">
    <source>
        <dbReference type="Proteomes" id="UP000001933"/>
    </source>
</evidence>
<dbReference type="KEGG" id="sat:SYN_00255"/>
<dbReference type="InParanoid" id="Q2LPZ7"/>
<reference evidence="1 2" key="1">
    <citation type="journal article" date="2007" name="Proc. Natl. Acad. Sci. U.S.A.">
        <title>The genome of Syntrophus aciditrophicus: life at the thermodynamic limit of microbial growth.</title>
        <authorList>
            <person name="McInerney M.J."/>
            <person name="Rohlin L."/>
            <person name="Mouttaki H."/>
            <person name="Kim U."/>
            <person name="Krupp R.S."/>
            <person name="Rios-Hernandez L."/>
            <person name="Sieber J."/>
            <person name="Struchtemeyer C.G."/>
            <person name="Bhattacharyya A."/>
            <person name="Campbell J.W."/>
            <person name="Gunsalus R.P."/>
        </authorList>
    </citation>
    <scope>NUCLEOTIDE SEQUENCE [LARGE SCALE GENOMIC DNA]</scope>
    <source>
        <strain evidence="1 2">SB</strain>
    </source>
</reference>
<name>Q2LPZ7_SYNAS</name>
<accession>Q2LPZ7</accession>
<protein>
    <submittedName>
        <fullName evidence="1">Hypothetical cytosolic protein</fullName>
    </submittedName>
</protein>
<gene>
    <name evidence="1" type="ORF">SYN_00255</name>
</gene>
<evidence type="ECO:0000313" key="1">
    <source>
        <dbReference type="EMBL" id="ABC76350.1"/>
    </source>
</evidence>
<dbReference type="EMBL" id="CP000252">
    <property type="protein sequence ID" value="ABC76350.1"/>
    <property type="molecule type" value="Genomic_DNA"/>
</dbReference>